<dbReference type="InterPro" id="IPR013525">
    <property type="entry name" value="ABC2_TM"/>
</dbReference>
<dbReference type="AlphaFoldDB" id="A0AA91PI55"/>
<dbReference type="InterPro" id="IPR047817">
    <property type="entry name" value="ABC2_TM_bact-type"/>
</dbReference>
<keyword evidence="13" id="KW-1185">Reference proteome</keyword>
<feature type="domain" description="ABC transmembrane type-2" evidence="11">
    <location>
        <begin position="56"/>
        <end position="283"/>
    </location>
</feature>
<dbReference type="GO" id="GO:0043215">
    <property type="term" value="P:daunorubicin transport"/>
    <property type="evidence" value="ECO:0007669"/>
    <property type="project" value="InterPro"/>
</dbReference>
<evidence type="ECO:0000256" key="4">
    <source>
        <dbReference type="ARBA" id="ARBA00022475"/>
    </source>
</evidence>
<evidence type="ECO:0000256" key="3">
    <source>
        <dbReference type="ARBA" id="ARBA00022448"/>
    </source>
</evidence>
<keyword evidence="4 9" id="KW-1003">Cell membrane</keyword>
<dbReference type="GO" id="GO:0046677">
    <property type="term" value="P:response to antibiotic"/>
    <property type="evidence" value="ECO:0007669"/>
    <property type="project" value="UniProtKB-KW"/>
</dbReference>
<evidence type="ECO:0000256" key="10">
    <source>
        <dbReference type="SAM" id="MobiDB-lite"/>
    </source>
</evidence>
<keyword evidence="5 9" id="KW-0812">Transmembrane</keyword>
<comment type="similarity">
    <text evidence="2 9">Belongs to the ABC-2 integral membrane protein family.</text>
</comment>
<dbReference type="GO" id="GO:1900753">
    <property type="term" value="P:doxorubicin transport"/>
    <property type="evidence" value="ECO:0007669"/>
    <property type="project" value="InterPro"/>
</dbReference>
<feature type="transmembrane region" description="Helical" evidence="9">
    <location>
        <begin position="172"/>
        <end position="194"/>
    </location>
</feature>
<evidence type="ECO:0000313" key="13">
    <source>
        <dbReference type="Proteomes" id="UP000193577"/>
    </source>
</evidence>
<evidence type="ECO:0000256" key="2">
    <source>
        <dbReference type="ARBA" id="ARBA00007783"/>
    </source>
</evidence>
<evidence type="ECO:0000256" key="9">
    <source>
        <dbReference type="RuleBase" id="RU361157"/>
    </source>
</evidence>
<dbReference type="GO" id="GO:0140359">
    <property type="term" value="F:ABC-type transporter activity"/>
    <property type="evidence" value="ECO:0007669"/>
    <property type="project" value="InterPro"/>
</dbReference>
<dbReference type="RefSeq" id="WP_069392354.1">
    <property type="nucleotide sequence ID" value="NZ_AP022594.1"/>
</dbReference>
<dbReference type="InterPro" id="IPR051449">
    <property type="entry name" value="ABC-2_transporter_component"/>
</dbReference>
<feature type="transmembrane region" description="Helical" evidence="9">
    <location>
        <begin position="58"/>
        <end position="76"/>
    </location>
</feature>
<evidence type="ECO:0000256" key="7">
    <source>
        <dbReference type="ARBA" id="ARBA00023136"/>
    </source>
</evidence>
<name>A0AA91PI55_9MYCO</name>
<evidence type="ECO:0000259" key="11">
    <source>
        <dbReference type="PROSITE" id="PS51012"/>
    </source>
</evidence>
<keyword evidence="6 9" id="KW-1133">Transmembrane helix</keyword>
<gene>
    <name evidence="12" type="ORF">B8W67_01035</name>
</gene>
<feature type="transmembrane region" description="Helical" evidence="9">
    <location>
        <begin position="88"/>
        <end position="112"/>
    </location>
</feature>
<dbReference type="InterPro" id="IPR000412">
    <property type="entry name" value="ABC_2_transport"/>
</dbReference>
<evidence type="ECO:0000256" key="5">
    <source>
        <dbReference type="ARBA" id="ARBA00022692"/>
    </source>
</evidence>
<feature type="transmembrane region" description="Helical" evidence="9">
    <location>
        <begin position="201"/>
        <end position="220"/>
    </location>
</feature>
<keyword evidence="3 9" id="KW-0813">Transport</keyword>
<keyword evidence="8" id="KW-0046">Antibiotic resistance</keyword>
<sequence length="285" mass="30925">MHVTGRRVPVDHSAQHRRRPGVRTPDGPRGGRLRWGLRPYLATTARILRQLATDRRSVAMIVVVPTAIITLMYFMFENAPHPPGSPPPFSTACLILLGLFPLFLMFIITSITMQRERASGTLERILTTPLRRLDLLAAYGTAFSVAAVAQASLACAVSFWFLGFRTEGNPAWVFLIAIVNAILGVGLGLLCSAFARTEFQAVQFIPVVMVPQLLLAGIIVPRPVMADWLQWISNVMPASYALEALQQVGAHPGLTGIAARDIAVVIGFALAALGLAAATLRRRTP</sequence>
<dbReference type="GO" id="GO:0043190">
    <property type="term" value="C:ATP-binding cassette (ABC) transporter complex"/>
    <property type="evidence" value="ECO:0007669"/>
    <property type="project" value="InterPro"/>
</dbReference>
<dbReference type="PANTHER" id="PTHR30294">
    <property type="entry name" value="MEMBRANE COMPONENT OF ABC TRANSPORTER YHHJ-RELATED"/>
    <property type="match status" value="1"/>
</dbReference>
<evidence type="ECO:0000313" key="12">
    <source>
        <dbReference type="EMBL" id="OSC36099.1"/>
    </source>
</evidence>
<dbReference type="PIRSF" id="PIRSF006648">
    <property type="entry name" value="DrrB"/>
    <property type="match status" value="1"/>
</dbReference>
<comment type="subcellular location">
    <subcellularLocation>
        <location evidence="1 9">Cell membrane</location>
        <topology evidence="1 9">Multi-pass membrane protein</topology>
    </subcellularLocation>
</comment>
<feature type="transmembrane region" description="Helical" evidence="9">
    <location>
        <begin position="262"/>
        <end position="280"/>
    </location>
</feature>
<evidence type="ECO:0000256" key="6">
    <source>
        <dbReference type="ARBA" id="ARBA00022989"/>
    </source>
</evidence>
<feature type="region of interest" description="Disordered" evidence="10">
    <location>
        <begin position="1"/>
        <end position="30"/>
    </location>
</feature>
<dbReference type="PANTHER" id="PTHR30294:SF38">
    <property type="entry name" value="TRANSPORT PERMEASE PROTEIN"/>
    <property type="match status" value="1"/>
</dbReference>
<accession>A0AA91PI55</accession>
<comment type="caution">
    <text evidence="12">The sequence shown here is derived from an EMBL/GenBank/DDBJ whole genome shotgun (WGS) entry which is preliminary data.</text>
</comment>
<dbReference type="EMBL" id="NCXO01000001">
    <property type="protein sequence ID" value="OSC36099.1"/>
    <property type="molecule type" value="Genomic_DNA"/>
</dbReference>
<evidence type="ECO:0000256" key="1">
    <source>
        <dbReference type="ARBA" id="ARBA00004651"/>
    </source>
</evidence>
<dbReference type="InterPro" id="IPR004377">
    <property type="entry name" value="ABC_transpt_DrrB/DrrC"/>
</dbReference>
<dbReference type="NCBIfam" id="TIGR00025">
    <property type="entry name" value="Mtu_efflux"/>
    <property type="match status" value="1"/>
</dbReference>
<organism evidence="12 13">
    <name type="scientific">Mycolicibacillus koreensis</name>
    <dbReference type="NCBI Taxonomy" id="1069220"/>
    <lineage>
        <taxon>Bacteria</taxon>
        <taxon>Bacillati</taxon>
        <taxon>Actinomycetota</taxon>
        <taxon>Actinomycetes</taxon>
        <taxon>Mycobacteriales</taxon>
        <taxon>Mycobacteriaceae</taxon>
        <taxon>Mycolicibacillus</taxon>
    </lineage>
</organism>
<proteinExistence type="inferred from homology"/>
<dbReference type="PROSITE" id="PS51012">
    <property type="entry name" value="ABC_TM2"/>
    <property type="match status" value="1"/>
</dbReference>
<dbReference type="Pfam" id="PF01061">
    <property type="entry name" value="ABC2_membrane"/>
    <property type="match status" value="1"/>
</dbReference>
<feature type="transmembrane region" description="Helical" evidence="9">
    <location>
        <begin position="133"/>
        <end position="160"/>
    </location>
</feature>
<dbReference type="Proteomes" id="UP000193577">
    <property type="component" value="Unassembled WGS sequence"/>
</dbReference>
<evidence type="ECO:0000256" key="8">
    <source>
        <dbReference type="ARBA" id="ARBA00023251"/>
    </source>
</evidence>
<reference evidence="12 13" key="1">
    <citation type="submission" date="2017-04" db="EMBL/GenBank/DDBJ databases">
        <title>The new phylogeny of genus Mycobacterium.</title>
        <authorList>
            <person name="Tortoli E."/>
            <person name="Trovato A."/>
            <person name="Cirillo D.M."/>
        </authorList>
    </citation>
    <scope>NUCLEOTIDE SEQUENCE [LARGE SCALE GENOMIC DNA]</scope>
    <source>
        <strain evidence="12 13">KCTC 19819</strain>
    </source>
</reference>
<keyword evidence="7 9" id="KW-0472">Membrane</keyword>
<protein>
    <recommendedName>
        <fullName evidence="9">Transport permease protein</fullName>
    </recommendedName>
</protein>